<sequence>MTRVFLALGSSREEHGRRRCVNMRAGLMARCGCWRSSLGTGTGIWLHVAAGTCSRLRTTGRWWTLTMMGGDGQREKAALRKALASERKVEGRRITTRLENFEPLISIFMAVVHVANSSSRQSFLPISNASSAAYEIPMLGLEFAIPTVRFNRESDDWRFERLNIGTS</sequence>
<dbReference type="AlphaFoldDB" id="A0A5A7Q958"/>
<comment type="caution">
    <text evidence="1">The sequence shown here is derived from an EMBL/GenBank/DDBJ whole genome shotgun (WGS) entry which is preliminary data.</text>
</comment>
<proteinExistence type="predicted"/>
<evidence type="ECO:0000313" key="2">
    <source>
        <dbReference type="Proteomes" id="UP000325081"/>
    </source>
</evidence>
<organism evidence="1 2">
    <name type="scientific">Striga asiatica</name>
    <name type="common">Asiatic witchweed</name>
    <name type="synonym">Buchnera asiatica</name>
    <dbReference type="NCBI Taxonomy" id="4170"/>
    <lineage>
        <taxon>Eukaryota</taxon>
        <taxon>Viridiplantae</taxon>
        <taxon>Streptophyta</taxon>
        <taxon>Embryophyta</taxon>
        <taxon>Tracheophyta</taxon>
        <taxon>Spermatophyta</taxon>
        <taxon>Magnoliopsida</taxon>
        <taxon>eudicotyledons</taxon>
        <taxon>Gunneridae</taxon>
        <taxon>Pentapetalae</taxon>
        <taxon>asterids</taxon>
        <taxon>lamiids</taxon>
        <taxon>Lamiales</taxon>
        <taxon>Orobanchaceae</taxon>
        <taxon>Buchnereae</taxon>
        <taxon>Striga</taxon>
    </lineage>
</organism>
<protein>
    <submittedName>
        <fullName evidence="1">Basic leucine zipper transcriptional factor ATF-like</fullName>
    </submittedName>
</protein>
<gene>
    <name evidence="1" type="ORF">STAS_18175</name>
</gene>
<dbReference type="EMBL" id="BKCP01006106">
    <property type="protein sequence ID" value="GER41456.1"/>
    <property type="molecule type" value="Genomic_DNA"/>
</dbReference>
<name>A0A5A7Q958_STRAF</name>
<dbReference type="Proteomes" id="UP000325081">
    <property type="component" value="Unassembled WGS sequence"/>
</dbReference>
<reference evidence="2" key="1">
    <citation type="journal article" date="2019" name="Curr. Biol.">
        <title>Genome Sequence of Striga asiatica Provides Insight into the Evolution of Plant Parasitism.</title>
        <authorList>
            <person name="Yoshida S."/>
            <person name="Kim S."/>
            <person name="Wafula E.K."/>
            <person name="Tanskanen J."/>
            <person name="Kim Y.M."/>
            <person name="Honaas L."/>
            <person name="Yang Z."/>
            <person name="Spallek T."/>
            <person name="Conn C.E."/>
            <person name="Ichihashi Y."/>
            <person name="Cheong K."/>
            <person name="Cui S."/>
            <person name="Der J.P."/>
            <person name="Gundlach H."/>
            <person name="Jiao Y."/>
            <person name="Hori C."/>
            <person name="Ishida J.K."/>
            <person name="Kasahara H."/>
            <person name="Kiba T."/>
            <person name="Kim M.S."/>
            <person name="Koo N."/>
            <person name="Laohavisit A."/>
            <person name="Lee Y.H."/>
            <person name="Lumba S."/>
            <person name="McCourt P."/>
            <person name="Mortimer J.C."/>
            <person name="Mutuku J.M."/>
            <person name="Nomura T."/>
            <person name="Sasaki-Sekimoto Y."/>
            <person name="Seto Y."/>
            <person name="Wang Y."/>
            <person name="Wakatake T."/>
            <person name="Sakakibara H."/>
            <person name="Demura T."/>
            <person name="Yamaguchi S."/>
            <person name="Yoneyama K."/>
            <person name="Manabe R.I."/>
            <person name="Nelson D.C."/>
            <person name="Schulman A.H."/>
            <person name="Timko M.P."/>
            <person name="dePamphilis C.W."/>
            <person name="Choi D."/>
            <person name="Shirasu K."/>
        </authorList>
    </citation>
    <scope>NUCLEOTIDE SEQUENCE [LARGE SCALE GENOMIC DNA]</scope>
    <source>
        <strain evidence="2">cv. UVA1</strain>
    </source>
</reference>
<accession>A0A5A7Q958</accession>
<keyword evidence="2" id="KW-1185">Reference proteome</keyword>
<evidence type="ECO:0000313" key="1">
    <source>
        <dbReference type="EMBL" id="GER41456.1"/>
    </source>
</evidence>